<keyword evidence="2" id="KW-1185">Reference proteome</keyword>
<gene>
    <name evidence="1" type="ORF">NVS88_05485</name>
</gene>
<organism evidence="1 2">
    <name type="scientific">Speluncibacter jeojiensis</name>
    <dbReference type="NCBI Taxonomy" id="2710754"/>
    <lineage>
        <taxon>Bacteria</taxon>
        <taxon>Bacillati</taxon>
        <taxon>Actinomycetota</taxon>
        <taxon>Actinomycetes</taxon>
        <taxon>Mycobacteriales</taxon>
        <taxon>Speluncibacteraceae</taxon>
        <taxon>Speluncibacter</taxon>
    </lineage>
</organism>
<dbReference type="RefSeq" id="WP_277832973.1">
    <property type="nucleotide sequence ID" value="NZ_JAAIVF010000003.1"/>
</dbReference>
<protein>
    <submittedName>
        <fullName evidence="1">Uncharacterized protein</fullName>
    </submittedName>
</protein>
<evidence type="ECO:0000313" key="1">
    <source>
        <dbReference type="EMBL" id="MDG3014009.1"/>
    </source>
</evidence>
<comment type="caution">
    <text evidence="1">The sequence shown here is derived from an EMBL/GenBank/DDBJ whole genome shotgun (WGS) entry which is preliminary data.</text>
</comment>
<evidence type="ECO:0000313" key="2">
    <source>
        <dbReference type="Proteomes" id="UP001152755"/>
    </source>
</evidence>
<sequence length="81" mass="8662">MTVTGSDVQMLLDSSERGATMVLEEGRVQVFSEADLARDPSPLVLVSRDDLVARLDSNPPTEADMRRQAAMLDEVAGSLGA</sequence>
<accession>A0A9X4LZA8</accession>
<dbReference type="Proteomes" id="UP001152755">
    <property type="component" value="Unassembled WGS sequence"/>
</dbReference>
<proteinExistence type="predicted"/>
<dbReference type="AlphaFoldDB" id="A0A9X4LZA8"/>
<name>A0A9X4LZA8_9ACTN</name>
<dbReference type="EMBL" id="JANRHA010000002">
    <property type="protein sequence ID" value="MDG3014009.1"/>
    <property type="molecule type" value="Genomic_DNA"/>
</dbReference>
<reference evidence="1" key="1">
    <citation type="submission" date="2022-08" db="EMBL/GenBank/DDBJ databases">
        <title>Genome analysis of Corynebacteriales strain.</title>
        <authorList>
            <person name="Lee S.D."/>
        </authorList>
    </citation>
    <scope>NUCLEOTIDE SEQUENCE</scope>
    <source>
        <strain evidence="1">D3-21</strain>
    </source>
</reference>